<reference evidence="6 7" key="1">
    <citation type="journal article" date="2010" name="Stand. Genomic Sci.">
        <title>Complete genome sequence of Denitrovibrio acetiphilus type strain (N2460).</title>
        <authorList>
            <person name="Kiss H."/>
            <person name="Lang E."/>
            <person name="Lapidus A."/>
            <person name="Copeland A."/>
            <person name="Nolan M."/>
            <person name="Glavina Del Rio T."/>
            <person name="Chen F."/>
            <person name="Lucas S."/>
            <person name="Tice H."/>
            <person name="Cheng J.F."/>
            <person name="Han C."/>
            <person name="Goodwin L."/>
            <person name="Pitluck S."/>
            <person name="Liolios K."/>
            <person name="Pati A."/>
            <person name="Ivanova N."/>
            <person name="Mavromatis K."/>
            <person name="Chen A."/>
            <person name="Palaniappan K."/>
            <person name="Land M."/>
            <person name="Hauser L."/>
            <person name="Chang Y.J."/>
            <person name="Jeffries C.D."/>
            <person name="Detter J.C."/>
            <person name="Brettin T."/>
            <person name="Spring S."/>
            <person name="Rohde M."/>
            <person name="Goker M."/>
            <person name="Woyke T."/>
            <person name="Bristow J."/>
            <person name="Eisen J.A."/>
            <person name="Markowitz V."/>
            <person name="Hugenholtz P."/>
            <person name="Kyrpides N.C."/>
            <person name="Klenk H.P."/>
        </authorList>
    </citation>
    <scope>NUCLEOTIDE SEQUENCE [LARGE SCALE GENOMIC DNA]</scope>
    <source>
        <strain evidence="7">DSM 12809 / NBRC 114555 / N2460</strain>
    </source>
</reference>
<keyword evidence="3" id="KW-0472">Membrane</keyword>
<dbReference type="PANTHER" id="PTHR30627:SF1">
    <property type="entry name" value="PEPTIDOGLYCAN D,D-TRANSPEPTIDASE FTSI"/>
    <property type="match status" value="1"/>
</dbReference>
<gene>
    <name evidence="6" type="ordered locus">Dacet_2207</name>
</gene>
<keyword evidence="2" id="KW-0378">Hydrolase</keyword>
<dbReference type="RefSeq" id="WP_013011472.1">
    <property type="nucleotide sequence ID" value="NC_013943.1"/>
</dbReference>
<dbReference type="InterPro" id="IPR005311">
    <property type="entry name" value="PBP_dimer"/>
</dbReference>
<keyword evidence="6" id="KW-0808">Transferase</keyword>
<dbReference type="eggNOG" id="COG0768">
    <property type="taxonomic scope" value="Bacteria"/>
</dbReference>
<keyword evidence="7" id="KW-1185">Reference proteome</keyword>
<proteinExistence type="predicted"/>
<dbReference type="GO" id="GO:0008658">
    <property type="term" value="F:penicillin binding"/>
    <property type="evidence" value="ECO:0007669"/>
    <property type="project" value="InterPro"/>
</dbReference>
<dbReference type="FunCoup" id="D4H2U6">
    <property type="interactions" value="189"/>
</dbReference>
<dbReference type="HOGENOM" id="CLU_009289_6_5_0"/>
<protein>
    <submittedName>
        <fullName evidence="6">Peptidoglycan glycosyltransferase</fullName>
        <ecNumber evidence="6">2.4.1.129</ecNumber>
    </submittedName>
</protein>
<dbReference type="STRING" id="522772.Dacet_2207"/>
<keyword evidence="2" id="KW-0645">Protease</keyword>
<accession>D4H2U6</accession>
<dbReference type="Gene3D" id="3.30.450.330">
    <property type="match status" value="1"/>
</dbReference>
<sequence precursor="true">MSNDRNRINFFSFLAFLALGTLVARVAYLQLWEGEFYTDYAGKQAKGVMESTRGRGYILDVKGEPLALNKKSASLYVFAGEINDRKGFVLKLKKAGLHLSKDVVTRILKNDSFVWLERNIDIDRAEKIQKQVPNVEYLLEEQRLYPERKLAASVIGFTGVDNKGLGGLEYRYEKILQGHKLRLLSLKDNRGKRIVFEDTRKEKAIDTYLYLTIDKYLQGLTEEILREDTAGFMAKRGIAVAMDAYTGDILFAASSGGFDPNEFGKYSKSEWKNYSAGFLFEPGSIFKPVLFSLLMDKKNLNIREMVNCENGRFSLYGHVIRDVHPYKILTARQVLMKSSNIGTVKLSDKVSKNEFYKFMKDAGFGQKTGVSGLGEEEGILREAKHWSGLSKPSISIGQEVMVTPLQMVRFYSAIANGGRLINPKIVSKVENGGDTYRPKFEAKRIFSENTAKALQSLLRDAVTDGTGVNARSSYVEISGKTGTGQRIDSDTGTYSKSNYVASFAGMFPADNPRIAMVVLYSSPKKSIYGGSTAAYTFSKLAEQVSMHLGIKRSYVYESLPAS</sequence>
<evidence type="ECO:0000256" key="3">
    <source>
        <dbReference type="ARBA" id="ARBA00023136"/>
    </source>
</evidence>
<feature type="domain" description="Penicillin-binding protein transpeptidase" evidence="4">
    <location>
        <begin position="237"/>
        <end position="540"/>
    </location>
</feature>
<evidence type="ECO:0000259" key="4">
    <source>
        <dbReference type="Pfam" id="PF00905"/>
    </source>
</evidence>
<dbReference type="InterPro" id="IPR036138">
    <property type="entry name" value="PBP_dimer_sf"/>
</dbReference>
<dbReference type="AlphaFoldDB" id="D4H2U6"/>
<dbReference type="Pfam" id="PF00905">
    <property type="entry name" value="Transpeptidase"/>
    <property type="match status" value="1"/>
</dbReference>
<dbReference type="Pfam" id="PF03717">
    <property type="entry name" value="PBP_dimer"/>
    <property type="match status" value="1"/>
</dbReference>
<dbReference type="Gene3D" id="3.90.1310.10">
    <property type="entry name" value="Penicillin-binding protein 2a (Domain 2)"/>
    <property type="match status" value="1"/>
</dbReference>
<dbReference type="PaxDb" id="522772-Dacet_2207"/>
<dbReference type="SUPFAM" id="SSF56601">
    <property type="entry name" value="beta-lactamase/transpeptidase-like"/>
    <property type="match status" value="1"/>
</dbReference>
<dbReference type="SUPFAM" id="SSF56519">
    <property type="entry name" value="Penicillin binding protein dimerisation domain"/>
    <property type="match status" value="1"/>
</dbReference>
<dbReference type="Proteomes" id="UP000002012">
    <property type="component" value="Chromosome"/>
</dbReference>
<dbReference type="GO" id="GO:0016757">
    <property type="term" value="F:glycosyltransferase activity"/>
    <property type="evidence" value="ECO:0007669"/>
    <property type="project" value="UniProtKB-KW"/>
</dbReference>
<feature type="domain" description="Penicillin-binding protein dimerisation" evidence="5">
    <location>
        <begin position="55"/>
        <end position="192"/>
    </location>
</feature>
<dbReference type="Gene3D" id="3.40.710.10">
    <property type="entry name" value="DD-peptidase/beta-lactamase superfamily"/>
    <property type="match status" value="1"/>
</dbReference>
<evidence type="ECO:0000313" key="6">
    <source>
        <dbReference type="EMBL" id="ADD68969.1"/>
    </source>
</evidence>
<name>D4H2U6_DENA2</name>
<dbReference type="GO" id="GO:0071555">
    <property type="term" value="P:cell wall organization"/>
    <property type="evidence" value="ECO:0007669"/>
    <property type="project" value="TreeGrafter"/>
</dbReference>
<evidence type="ECO:0000256" key="1">
    <source>
        <dbReference type="ARBA" id="ARBA00004370"/>
    </source>
</evidence>
<evidence type="ECO:0000259" key="5">
    <source>
        <dbReference type="Pfam" id="PF03717"/>
    </source>
</evidence>
<dbReference type="InterPro" id="IPR001460">
    <property type="entry name" value="PCN-bd_Tpept"/>
</dbReference>
<comment type="subcellular location">
    <subcellularLocation>
        <location evidence="1">Membrane</location>
    </subcellularLocation>
</comment>
<dbReference type="InterPro" id="IPR050515">
    <property type="entry name" value="Beta-lactam/transpept"/>
</dbReference>
<dbReference type="GO" id="GO:0005886">
    <property type="term" value="C:plasma membrane"/>
    <property type="evidence" value="ECO:0007669"/>
    <property type="project" value="TreeGrafter"/>
</dbReference>
<dbReference type="InterPro" id="IPR012338">
    <property type="entry name" value="Beta-lactam/transpept-like"/>
</dbReference>
<dbReference type="KEGG" id="dap:Dacet_2207"/>
<dbReference type="EC" id="2.4.1.129" evidence="6"/>
<keyword evidence="2" id="KW-0121">Carboxypeptidase</keyword>
<organism evidence="6 7">
    <name type="scientific">Denitrovibrio acetiphilus (strain DSM 12809 / NBRC 114555 / N2460)</name>
    <dbReference type="NCBI Taxonomy" id="522772"/>
    <lineage>
        <taxon>Bacteria</taxon>
        <taxon>Pseudomonadati</taxon>
        <taxon>Deferribacterota</taxon>
        <taxon>Deferribacteres</taxon>
        <taxon>Deferribacterales</taxon>
        <taxon>Geovibrionaceae</taxon>
        <taxon>Denitrovibrio</taxon>
    </lineage>
</organism>
<keyword evidence="6" id="KW-0328">Glycosyltransferase</keyword>
<dbReference type="InParanoid" id="D4H2U6"/>
<dbReference type="GO" id="GO:0004180">
    <property type="term" value="F:carboxypeptidase activity"/>
    <property type="evidence" value="ECO:0007669"/>
    <property type="project" value="UniProtKB-KW"/>
</dbReference>
<dbReference type="EMBL" id="CP001968">
    <property type="protein sequence ID" value="ADD68969.1"/>
    <property type="molecule type" value="Genomic_DNA"/>
</dbReference>
<evidence type="ECO:0000256" key="2">
    <source>
        <dbReference type="ARBA" id="ARBA00022645"/>
    </source>
</evidence>
<evidence type="ECO:0000313" key="7">
    <source>
        <dbReference type="Proteomes" id="UP000002012"/>
    </source>
</evidence>
<dbReference type="PANTHER" id="PTHR30627">
    <property type="entry name" value="PEPTIDOGLYCAN D,D-TRANSPEPTIDASE"/>
    <property type="match status" value="1"/>
</dbReference>